<dbReference type="KEGG" id="fse:DI487_12115"/>
<evidence type="ECO:0000313" key="2">
    <source>
        <dbReference type="EMBL" id="AWM14528.1"/>
    </source>
</evidence>
<feature type="transmembrane region" description="Helical" evidence="1">
    <location>
        <begin position="132"/>
        <end position="152"/>
    </location>
</feature>
<dbReference type="EMBL" id="CP029463">
    <property type="protein sequence ID" value="AWM14528.1"/>
    <property type="molecule type" value="Genomic_DNA"/>
</dbReference>
<feature type="transmembrane region" description="Helical" evidence="1">
    <location>
        <begin position="105"/>
        <end position="126"/>
    </location>
</feature>
<feature type="transmembrane region" description="Helical" evidence="1">
    <location>
        <begin position="73"/>
        <end position="93"/>
    </location>
</feature>
<keyword evidence="3" id="KW-1185">Reference proteome</keyword>
<feature type="transmembrane region" description="Helical" evidence="1">
    <location>
        <begin position="44"/>
        <end position="67"/>
    </location>
</feature>
<sequence length="163" mass="19341">MALMLEEIFNFWALFIYLVVLILLFYILLVDSKLLERKQKKLQYVKAGLFSVFAFSVVAKIISVYWLTKIFSSYYNILAYIVLAIGVLVLGFYNFLKNKTTSSKFLLITFLSLFGSDIFYVLYKYYTQNTLWLYLSCAVEIPCYYLLVRYFISRDNEKRLTIQ</sequence>
<evidence type="ECO:0000313" key="3">
    <source>
        <dbReference type="Proteomes" id="UP000245429"/>
    </source>
</evidence>
<keyword evidence="1" id="KW-0812">Transmembrane</keyword>
<gene>
    <name evidence="2" type="ORF">DI487_12115</name>
</gene>
<name>A0A2U8QWI5_9FLAO</name>
<dbReference type="Proteomes" id="UP000245429">
    <property type="component" value="Chromosome"/>
</dbReference>
<dbReference type="AlphaFoldDB" id="A0A2U8QWI5"/>
<proteinExistence type="predicted"/>
<evidence type="ECO:0000256" key="1">
    <source>
        <dbReference type="SAM" id="Phobius"/>
    </source>
</evidence>
<accession>A0A2U8QWI5</accession>
<feature type="transmembrane region" description="Helical" evidence="1">
    <location>
        <begin position="12"/>
        <end position="32"/>
    </location>
</feature>
<keyword evidence="1" id="KW-1133">Transmembrane helix</keyword>
<reference evidence="2 3" key="1">
    <citation type="submission" date="2018-05" db="EMBL/GenBank/DDBJ databases">
        <title>Flavobacterium sp. MEBiC07310.</title>
        <authorList>
            <person name="Baek K."/>
        </authorList>
    </citation>
    <scope>NUCLEOTIDE SEQUENCE [LARGE SCALE GENOMIC DNA]</scope>
    <source>
        <strain evidence="2 3">MEBiC07310</strain>
    </source>
</reference>
<keyword evidence="1" id="KW-0472">Membrane</keyword>
<protein>
    <submittedName>
        <fullName evidence="2">Uncharacterized protein</fullName>
    </submittedName>
</protein>
<organism evidence="2 3">
    <name type="scientific">Flavobacterium sediminis</name>
    <dbReference type="NCBI Taxonomy" id="2201181"/>
    <lineage>
        <taxon>Bacteria</taxon>
        <taxon>Pseudomonadati</taxon>
        <taxon>Bacteroidota</taxon>
        <taxon>Flavobacteriia</taxon>
        <taxon>Flavobacteriales</taxon>
        <taxon>Flavobacteriaceae</taxon>
        <taxon>Flavobacterium</taxon>
    </lineage>
</organism>